<comment type="caution">
    <text evidence="2">The sequence shown here is derived from an EMBL/GenBank/DDBJ whole genome shotgun (WGS) entry which is preliminary data.</text>
</comment>
<dbReference type="RefSeq" id="WP_113919644.1">
    <property type="nucleotide sequence ID" value="NZ_QNRX01000002.1"/>
</dbReference>
<reference evidence="2 3" key="1">
    <citation type="submission" date="2018-06" db="EMBL/GenBank/DDBJ databases">
        <title>Genomic Encyclopedia of Type Strains, Phase IV (KMG-IV): sequencing the most valuable type-strain genomes for metagenomic binning, comparative biology and taxonomic classification.</title>
        <authorList>
            <person name="Goeker M."/>
        </authorList>
    </citation>
    <scope>NUCLEOTIDE SEQUENCE [LARGE SCALE GENOMIC DNA]</scope>
    <source>
        <strain evidence="2 3">DSM 22112</strain>
    </source>
</reference>
<dbReference type="Gene3D" id="2.30.30.40">
    <property type="entry name" value="SH3 Domains"/>
    <property type="match status" value="2"/>
</dbReference>
<dbReference type="SMART" id="SM00287">
    <property type="entry name" value="SH3b"/>
    <property type="match status" value="2"/>
</dbReference>
<accession>A0A366IE82</accession>
<gene>
    <name evidence="2" type="ORF">DES36_102223</name>
</gene>
<dbReference type="Proteomes" id="UP000253490">
    <property type="component" value="Unassembled WGS sequence"/>
</dbReference>
<evidence type="ECO:0000313" key="2">
    <source>
        <dbReference type="EMBL" id="RBP69079.1"/>
    </source>
</evidence>
<dbReference type="EMBL" id="QNRX01000002">
    <property type="protein sequence ID" value="RBP69079.1"/>
    <property type="molecule type" value="Genomic_DNA"/>
</dbReference>
<dbReference type="PANTHER" id="PTHR34408">
    <property type="entry name" value="FAMILY PROTEIN, PUTATIVE-RELATED"/>
    <property type="match status" value="1"/>
</dbReference>
<dbReference type="InterPro" id="IPR002901">
    <property type="entry name" value="MGlyc_endo_b_GlcNAc-like_dom"/>
</dbReference>
<dbReference type="Pfam" id="PF01832">
    <property type="entry name" value="Glucosaminidase"/>
    <property type="match status" value="2"/>
</dbReference>
<dbReference type="InterPro" id="IPR052354">
    <property type="entry name" value="Cell_Wall_Dynamics_Protein"/>
</dbReference>
<dbReference type="Pfam" id="PF08239">
    <property type="entry name" value="SH3_3"/>
    <property type="match status" value="1"/>
</dbReference>
<sequence>MYSKHYFSRIIITIFIMCLLLISNNKTTVLAANQVPIIGETEATKGQIIQYYEKNSPVTYPYEYVAQGLELEKFVDIVILEAKAEGVRADIAFAQIILETNWFTFSQQADITKNNFGGLKDENGNYLSFQSIEEGIRANIQLLKGDASTESLNQEKIKQHLEQMVNTQIGVATEEQLEKNDSLEESNATSLFNTEIIKMEDNPSPEAIKQIEDVSTQKQISQNIPTNVAEQNITMNSVSQVIEAQPAEVKTLTIDGTGYAGVSHRIRSYGTSENGVLYQFWVKDLSENKWMMIQDYSKSSAQWIPTKPGKYLYGVHIKDEMSSERLDAHSYKEIIIKEIPVEVKTLTIDGTGYVGSNHRIRSYGTSPNGVLYQFWIKDLSTNKWTMIQDYSKSSAAWIPAKPGKYLYGVHIKDEKSQEKLDAHLYKEITIKEIPTEVISLAIEGTGYVKEQHIIRSSGTSRNGVLYQFWIKDLSENRWIMIQDYGSKSNTIWMPEKPGDYLYGVHIKDEKSTNRLDAHIYKEITVKEIPTEVTSLAIDGTGYVGEQHVIKSSGTSRNGVLYQFWIKDLSENKWTMIQDYGSKNSAIWTPTKPGNYLYGIHIKDEKSTEGLDAHLYKEVTVRSPITYVYTNYNQTLMENINIQMTINPQTDLYGGGWKTATWEDTAQKINPNNCIDTNLILVSNSSAEVMGVGKITASPQLNVRNQPTTNNSTIIATVDEGKEYTITGQSNGWYKITTETGVTGWISGAYVEVSYTNLSKLTTLEIKKALYVRSEPTTATNNNFALARVGEKYTIQGQRNGWYKIKVGDRFGWIEISDNRGLCISILSNPVTSVSYPLHTTANQISTEMYQFLVLSGSSGISVDDLSKELVGKGILQGKAQAFIDAGKRYNINEVYLLSHALLETGNGKSSLANGILVTSVDGQPVTPKVVYNMYGIGAVDSNPIGGGTEYAYKAGWFSPEEAIIGGAKFIGQGYINEGQDTLYKMKWNPLNPGTHQYATDIGWATKQTKNIGMVMDICERYGSTKLIFDIPVYR</sequence>
<dbReference type="AlphaFoldDB" id="A0A366IE82"/>
<dbReference type="OrthoDB" id="9816557at2"/>
<organism evidence="2 3">
    <name type="scientific">Alkalibaculum bacchi</name>
    <dbReference type="NCBI Taxonomy" id="645887"/>
    <lineage>
        <taxon>Bacteria</taxon>
        <taxon>Bacillati</taxon>
        <taxon>Bacillota</taxon>
        <taxon>Clostridia</taxon>
        <taxon>Eubacteriales</taxon>
        <taxon>Eubacteriaceae</taxon>
        <taxon>Alkalibaculum</taxon>
    </lineage>
</organism>
<dbReference type="SMART" id="SM00047">
    <property type="entry name" value="LYZ2"/>
    <property type="match status" value="1"/>
</dbReference>
<proteinExistence type="predicted"/>
<dbReference type="PANTHER" id="PTHR34408:SF1">
    <property type="entry name" value="GLYCOSYL HYDROLASE FAMILY 19 DOMAIN-CONTAINING PROTEIN HI_1415"/>
    <property type="match status" value="1"/>
</dbReference>
<dbReference type="InterPro" id="IPR003646">
    <property type="entry name" value="SH3-like_bac-type"/>
</dbReference>
<name>A0A366IE82_9FIRM</name>
<dbReference type="GO" id="GO:0004040">
    <property type="term" value="F:amidase activity"/>
    <property type="evidence" value="ECO:0007669"/>
    <property type="project" value="InterPro"/>
</dbReference>
<feature type="domain" description="SH3b" evidence="1">
    <location>
        <begin position="689"/>
        <end position="754"/>
    </location>
</feature>
<keyword evidence="3" id="KW-1185">Reference proteome</keyword>
<evidence type="ECO:0000259" key="1">
    <source>
        <dbReference type="PROSITE" id="PS51781"/>
    </source>
</evidence>
<dbReference type="PROSITE" id="PS51781">
    <property type="entry name" value="SH3B"/>
    <property type="match status" value="1"/>
</dbReference>
<protein>
    <submittedName>
        <fullName evidence="2">Beta-N-acetylglucosaminidase</fullName>
    </submittedName>
</protein>
<evidence type="ECO:0000313" key="3">
    <source>
        <dbReference type="Proteomes" id="UP000253490"/>
    </source>
</evidence>